<dbReference type="GO" id="GO:0006782">
    <property type="term" value="P:protoporphyrinogen IX biosynthetic process"/>
    <property type="evidence" value="ECO:0007669"/>
    <property type="project" value="UniProtKB-UniRule"/>
</dbReference>
<comment type="pathway">
    <text evidence="2 11">Porphyrin-containing compound metabolism; protoporphyrin-IX biosynthesis; protoporphyrin-IX from protoporphyrinogen-IX: step 1/1.</text>
</comment>
<evidence type="ECO:0000256" key="3">
    <source>
        <dbReference type="ARBA" id="ARBA00010551"/>
    </source>
</evidence>
<evidence type="ECO:0000256" key="4">
    <source>
        <dbReference type="ARBA" id="ARBA00012867"/>
    </source>
</evidence>
<name>A0A8H3FAA2_9LECA</name>
<dbReference type="UniPathway" id="UPA00251">
    <property type="reaction ID" value="UER00324"/>
</dbReference>
<evidence type="ECO:0000259" key="12">
    <source>
        <dbReference type="Pfam" id="PF01593"/>
    </source>
</evidence>
<evidence type="ECO:0000256" key="5">
    <source>
        <dbReference type="ARBA" id="ARBA00022630"/>
    </source>
</evidence>
<dbReference type="EC" id="1.3.3.4" evidence="4 11"/>
<dbReference type="OrthoDB" id="438553at2759"/>
<comment type="catalytic activity">
    <reaction evidence="10 11">
        <text>protoporphyrinogen IX + 3 O2 = protoporphyrin IX + 3 H2O2</text>
        <dbReference type="Rhea" id="RHEA:25576"/>
        <dbReference type="ChEBI" id="CHEBI:15379"/>
        <dbReference type="ChEBI" id="CHEBI:16240"/>
        <dbReference type="ChEBI" id="CHEBI:57306"/>
        <dbReference type="ChEBI" id="CHEBI:57307"/>
        <dbReference type="EC" id="1.3.3.4"/>
    </reaction>
</comment>
<dbReference type="SUPFAM" id="SSF51905">
    <property type="entry name" value="FAD/NAD(P)-binding domain"/>
    <property type="match status" value="1"/>
</dbReference>
<dbReference type="Proteomes" id="UP000664203">
    <property type="component" value="Unassembled WGS sequence"/>
</dbReference>
<evidence type="ECO:0000256" key="9">
    <source>
        <dbReference type="ARBA" id="ARBA00023244"/>
    </source>
</evidence>
<dbReference type="InterPro" id="IPR050464">
    <property type="entry name" value="Zeta_carotene_desat/Oxidored"/>
</dbReference>
<dbReference type="AlphaFoldDB" id="A0A8H3FAA2"/>
<gene>
    <name evidence="13" type="primary">HEM14</name>
    <name evidence="13" type="ORF">ALECFALPRED_000931</name>
</gene>
<keyword evidence="7 11" id="KW-0560">Oxidoreductase</keyword>
<evidence type="ECO:0000256" key="11">
    <source>
        <dbReference type="RuleBase" id="RU367069"/>
    </source>
</evidence>
<protein>
    <recommendedName>
        <fullName evidence="4 11">Protoporphyrinogen oxidase</fullName>
        <ecNumber evidence="4 11">1.3.3.4</ecNumber>
    </recommendedName>
</protein>
<organism evidence="13 14">
    <name type="scientific">Alectoria fallacina</name>
    <dbReference type="NCBI Taxonomy" id="1903189"/>
    <lineage>
        <taxon>Eukaryota</taxon>
        <taxon>Fungi</taxon>
        <taxon>Dikarya</taxon>
        <taxon>Ascomycota</taxon>
        <taxon>Pezizomycotina</taxon>
        <taxon>Lecanoromycetes</taxon>
        <taxon>OSLEUM clade</taxon>
        <taxon>Lecanoromycetidae</taxon>
        <taxon>Lecanorales</taxon>
        <taxon>Lecanorineae</taxon>
        <taxon>Parmeliaceae</taxon>
        <taxon>Alectoria</taxon>
    </lineage>
</organism>
<evidence type="ECO:0000256" key="7">
    <source>
        <dbReference type="ARBA" id="ARBA00023002"/>
    </source>
</evidence>
<evidence type="ECO:0000256" key="8">
    <source>
        <dbReference type="ARBA" id="ARBA00023133"/>
    </source>
</evidence>
<dbReference type="GO" id="GO:0005743">
    <property type="term" value="C:mitochondrial inner membrane"/>
    <property type="evidence" value="ECO:0007669"/>
    <property type="project" value="UniProtKB-SubCell"/>
</dbReference>
<proteinExistence type="inferred from homology"/>
<dbReference type="EMBL" id="CAJPDR010000117">
    <property type="protein sequence ID" value="CAF9918992.1"/>
    <property type="molecule type" value="Genomic_DNA"/>
</dbReference>
<evidence type="ECO:0000313" key="13">
    <source>
        <dbReference type="EMBL" id="CAF9918992.1"/>
    </source>
</evidence>
<accession>A0A8H3FAA2</accession>
<keyword evidence="9 11" id="KW-0627">Porphyrin biosynthesis</keyword>
<sequence length="583" mass="63493">MHRLTTIPRCPVNGLEVLLKQFKARAAGQKSFLYGQNATASSRSNTRPEPPSIAVLGGGITGLASAYFLSRDLPNAKITLFEASSRLGGWLHSRSVDIGSGNVIFEQGPRNLRPTVPNGLVTLSLVHDLGLEDRILMTSKNSVAAQNRFVYYPDRLVRMPGPGSSLLRNIINVLSEPIFKGTISGALSEVTKPRRPEHLQDESIGSFLTRRFGSALADNVVSAVFHGIYAGDIYKLSARAIVPSLWAIEWRNNSIVQGLLEQAFGGVQPIATNDLDLMKTLQSQPFMSDKLEVVKKSSVFTFKGGIGELASRLEAKLDESDNVLILENTDVRQIKLGSNAAGDRIQIQAKETSNRETTDYDFDHVVSTISGNKLASIASQSPTTNLSPLLCTSAVTVMVVNLFYSNPNILPLRGFGYLLPRSVPFDQNPEMALGVVFDSDATIGQDDVPGTKVTVMLGGHWWDDFDAYPGEDEGASMAKALLNRHLGIDEEPRAIRVGLQRNCIPQYGVGHEARMEDVSLRLESFNGRLRVAGNSYTGVGLNDCIRAARDVVKGLVDGTGKTGLESFVGGKKWSWLKREKLKP</sequence>
<evidence type="ECO:0000256" key="6">
    <source>
        <dbReference type="ARBA" id="ARBA00022827"/>
    </source>
</evidence>
<comment type="caution">
    <text evidence="13">The sequence shown here is derived from an EMBL/GenBank/DDBJ whole genome shotgun (WGS) entry which is preliminary data.</text>
</comment>
<dbReference type="Pfam" id="PF01593">
    <property type="entry name" value="Amino_oxidase"/>
    <property type="match status" value="1"/>
</dbReference>
<keyword evidence="6 11" id="KW-0274">FAD</keyword>
<dbReference type="NCBIfam" id="TIGR00562">
    <property type="entry name" value="proto_IX_ox"/>
    <property type="match status" value="1"/>
</dbReference>
<dbReference type="GO" id="GO:0004729">
    <property type="term" value="F:oxygen-dependent protoporphyrinogen oxidase activity"/>
    <property type="evidence" value="ECO:0007669"/>
    <property type="project" value="UniProtKB-UniRule"/>
</dbReference>
<dbReference type="PANTHER" id="PTHR42923:SF3">
    <property type="entry name" value="PROTOPORPHYRINOGEN OXIDASE"/>
    <property type="match status" value="1"/>
</dbReference>
<comment type="similarity">
    <text evidence="3 11">Belongs to the protoporphyrinogen/coproporphyrinogen oxidase family. Protoporphyrinogen oxidase subfamily.</text>
</comment>
<dbReference type="SUPFAM" id="SSF54373">
    <property type="entry name" value="FAD-linked reductases, C-terminal domain"/>
    <property type="match status" value="1"/>
</dbReference>
<dbReference type="InterPro" id="IPR004572">
    <property type="entry name" value="Protoporphyrinogen_oxidase"/>
</dbReference>
<dbReference type="InterPro" id="IPR002937">
    <property type="entry name" value="Amino_oxidase"/>
</dbReference>
<evidence type="ECO:0000256" key="2">
    <source>
        <dbReference type="ARBA" id="ARBA00005073"/>
    </source>
</evidence>
<keyword evidence="8 11" id="KW-0350">Heme biosynthesis</keyword>
<comment type="cofactor">
    <cofactor evidence="11">
        <name>FAD</name>
        <dbReference type="ChEBI" id="CHEBI:57692"/>
    </cofactor>
    <text evidence="11">Binds 1 FAD per subunit.</text>
</comment>
<evidence type="ECO:0000313" key="14">
    <source>
        <dbReference type="Proteomes" id="UP000664203"/>
    </source>
</evidence>
<dbReference type="InterPro" id="IPR036188">
    <property type="entry name" value="FAD/NAD-bd_sf"/>
</dbReference>
<reference evidence="13" key="1">
    <citation type="submission" date="2021-03" db="EMBL/GenBank/DDBJ databases">
        <authorList>
            <person name="Tagirdzhanova G."/>
        </authorList>
    </citation>
    <scope>NUCLEOTIDE SEQUENCE</scope>
</reference>
<dbReference type="Gene3D" id="3.50.50.60">
    <property type="entry name" value="FAD/NAD(P)-binding domain"/>
    <property type="match status" value="1"/>
</dbReference>
<dbReference type="PANTHER" id="PTHR42923">
    <property type="entry name" value="PROTOPORPHYRINOGEN OXIDASE"/>
    <property type="match status" value="1"/>
</dbReference>
<feature type="domain" description="Amine oxidase" evidence="12">
    <location>
        <begin position="60"/>
        <end position="551"/>
    </location>
</feature>
<keyword evidence="14" id="KW-1185">Reference proteome</keyword>
<keyword evidence="5 11" id="KW-0285">Flavoprotein</keyword>
<comment type="subcellular location">
    <subcellularLocation>
        <location evidence="11">Mitochondrion inner membrane</location>
    </subcellularLocation>
</comment>
<evidence type="ECO:0000256" key="10">
    <source>
        <dbReference type="ARBA" id="ARBA00047554"/>
    </source>
</evidence>
<evidence type="ECO:0000256" key="1">
    <source>
        <dbReference type="ARBA" id="ARBA00002600"/>
    </source>
</evidence>
<dbReference type="FunFam" id="3.50.50.60:FF:000193">
    <property type="entry name" value="Protoporphyrinogen oxidase"/>
    <property type="match status" value="1"/>
</dbReference>
<comment type="function">
    <text evidence="1 11">Catalyzes the 6-electron oxidation of protoporphyrinogen-IX to form protoporphyrin-IX.</text>
</comment>